<keyword evidence="3" id="KW-1185">Reference proteome</keyword>
<feature type="compositionally biased region" description="Low complexity" evidence="1">
    <location>
        <begin position="156"/>
        <end position="167"/>
    </location>
</feature>
<evidence type="ECO:0000313" key="2">
    <source>
        <dbReference type="EMBL" id="KAK8767836.1"/>
    </source>
</evidence>
<dbReference type="Proteomes" id="UP001321473">
    <property type="component" value="Unassembled WGS sequence"/>
</dbReference>
<evidence type="ECO:0000313" key="3">
    <source>
        <dbReference type="Proteomes" id="UP001321473"/>
    </source>
</evidence>
<reference evidence="2 3" key="1">
    <citation type="journal article" date="2023" name="Arcadia Sci">
        <title>De novo assembly of a long-read Amblyomma americanum tick genome.</title>
        <authorList>
            <person name="Chou S."/>
            <person name="Poskanzer K.E."/>
            <person name="Rollins M."/>
            <person name="Thuy-Boun P.S."/>
        </authorList>
    </citation>
    <scope>NUCLEOTIDE SEQUENCE [LARGE SCALE GENOMIC DNA]</scope>
    <source>
        <strain evidence="2">F_SG_1</strain>
        <tissue evidence="2">Salivary glands</tissue>
    </source>
</reference>
<gene>
    <name evidence="2" type="ORF">V5799_005382</name>
</gene>
<feature type="compositionally biased region" description="Polar residues" evidence="1">
    <location>
        <begin position="1"/>
        <end position="16"/>
    </location>
</feature>
<organism evidence="2 3">
    <name type="scientific">Amblyomma americanum</name>
    <name type="common">Lone star tick</name>
    <dbReference type="NCBI Taxonomy" id="6943"/>
    <lineage>
        <taxon>Eukaryota</taxon>
        <taxon>Metazoa</taxon>
        <taxon>Ecdysozoa</taxon>
        <taxon>Arthropoda</taxon>
        <taxon>Chelicerata</taxon>
        <taxon>Arachnida</taxon>
        <taxon>Acari</taxon>
        <taxon>Parasitiformes</taxon>
        <taxon>Ixodida</taxon>
        <taxon>Ixodoidea</taxon>
        <taxon>Ixodidae</taxon>
        <taxon>Amblyomminae</taxon>
        <taxon>Amblyomma</taxon>
    </lineage>
</organism>
<proteinExistence type="predicted"/>
<feature type="compositionally biased region" description="Low complexity" evidence="1">
    <location>
        <begin position="56"/>
        <end position="68"/>
    </location>
</feature>
<dbReference type="AlphaFoldDB" id="A0AAQ4DZE6"/>
<evidence type="ECO:0000256" key="1">
    <source>
        <dbReference type="SAM" id="MobiDB-lite"/>
    </source>
</evidence>
<feature type="region of interest" description="Disordered" evidence="1">
    <location>
        <begin position="147"/>
        <end position="180"/>
    </location>
</feature>
<comment type="caution">
    <text evidence="2">The sequence shown here is derived from an EMBL/GenBank/DDBJ whole genome shotgun (WGS) entry which is preliminary data.</text>
</comment>
<feature type="region of interest" description="Disordered" evidence="1">
    <location>
        <begin position="99"/>
        <end position="129"/>
    </location>
</feature>
<protein>
    <submittedName>
        <fullName evidence="2">Uncharacterized protein</fullName>
    </submittedName>
</protein>
<sequence length="180" mass="19385">MAASSTNQATSKTSGGMTIRRYLDASLPQSDVLGDKPKKPQRMNNMTFNTCSAERSSGNSVYNSSSNNAFTRAPPLRNSPRVYSSTVLKVFNLGGKQDARGVAGHGNKQVLSAPKESPPKEQRAASKDRISYKAEIVGSKIIVTRQENSRDKKLYAAATATPGTGQTNSFSPKDRSRGRV</sequence>
<accession>A0AAQ4DZE6</accession>
<feature type="region of interest" description="Disordered" evidence="1">
    <location>
        <begin position="1"/>
        <end position="79"/>
    </location>
</feature>
<dbReference type="EMBL" id="JARKHS020024911">
    <property type="protein sequence ID" value="KAK8767836.1"/>
    <property type="molecule type" value="Genomic_DNA"/>
</dbReference>
<feature type="compositionally biased region" description="Polar residues" evidence="1">
    <location>
        <begin position="42"/>
        <end position="55"/>
    </location>
</feature>
<feature type="compositionally biased region" description="Basic and acidic residues" evidence="1">
    <location>
        <begin position="117"/>
        <end position="129"/>
    </location>
</feature>
<name>A0AAQ4DZE6_AMBAM</name>